<dbReference type="Pfam" id="PF00581">
    <property type="entry name" value="Rhodanese"/>
    <property type="match status" value="1"/>
</dbReference>
<evidence type="ECO:0000313" key="3">
    <source>
        <dbReference type="Proteomes" id="UP000717835"/>
    </source>
</evidence>
<name>A0A921LDD3_9BACT</name>
<dbReference type="AlphaFoldDB" id="A0A921LDD3"/>
<dbReference type="PANTHER" id="PTHR43031:SF1">
    <property type="entry name" value="PYRIDINE NUCLEOTIDE-DISULPHIDE OXIDOREDUCTASE"/>
    <property type="match status" value="1"/>
</dbReference>
<dbReference type="Gene3D" id="3.40.250.10">
    <property type="entry name" value="Rhodanese-like domain"/>
    <property type="match status" value="1"/>
</dbReference>
<dbReference type="PANTHER" id="PTHR43031">
    <property type="entry name" value="FAD-DEPENDENT OXIDOREDUCTASE"/>
    <property type="match status" value="1"/>
</dbReference>
<dbReference type="PROSITE" id="PS50206">
    <property type="entry name" value="RHODANESE_3"/>
    <property type="match status" value="1"/>
</dbReference>
<reference evidence="2" key="2">
    <citation type="submission" date="2021-09" db="EMBL/GenBank/DDBJ databases">
        <authorList>
            <person name="Gilroy R."/>
        </authorList>
    </citation>
    <scope>NUCLEOTIDE SEQUENCE</scope>
    <source>
        <strain evidence="2">CHK55-1828</strain>
    </source>
</reference>
<reference evidence="2" key="1">
    <citation type="journal article" date="2021" name="PeerJ">
        <title>Extensive microbial diversity within the chicken gut microbiome revealed by metagenomics and culture.</title>
        <authorList>
            <person name="Gilroy R."/>
            <person name="Ravi A."/>
            <person name="Getino M."/>
            <person name="Pursley I."/>
            <person name="Horton D.L."/>
            <person name="Alikhan N.F."/>
            <person name="Baker D."/>
            <person name="Gharbi K."/>
            <person name="Hall N."/>
            <person name="Watson M."/>
            <person name="Adriaenssens E.M."/>
            <person name="Foster-Nyarko E."/>
            <person name="Jarju S."/>
            <person name="Secka A."/>
            <person name="Antonio M."/>
            <person name="Oren A."/>
            <person name="Chaudhuri R.R."/>
            <person name="La Ragione R."/>
            <person name="Hildebrand F."/>
            <person name="Pallen M.J."/>
        </authorList>
    </citation>
    <scope>NUCLEOTIDE SEQUENCE</scope>
    <source>
        <strain evidence="2">CHK55-1828</strain>
    </source>
</reference>
<dbReference type="InterPro" id="IPR001763">
    <property type="entry name" value="Rhodanese-like_dom"/>
</dbReference>
<evidence type="ECO:0000313" key="2">
    <source>
        <dbReference type="EMBL" id="HJF91467.1"/>
    </source>
</evidence>
<protein>
    <submittedName>
        <fullName evidence="2">Rhodanese-like domain-containing protein</fullName>
    </submittedName>
</protein>
<proteinExistence type="predicted"/>
<accession>A0A921LDD3</accession>
<dbReference type="PROSITE" id="PS51257">
    <property type="entry name" value="PROKAR_LIPOPROTEIN"/>
    <property type="match status" value="1"/>
</dbReference>
<comment type="caution">
    <text evidence="2">The sequence shown here is derived from an EMBL/GenBank/DDBJ whole genome shotgun (WGS) entry which is preliminary data.</text>
</comment>
<dbReference type="CDD" id="cd00158">
    <property type="entry name" value="RHOD"/>
    <property type="match status" value="1"/>
</dbReference>
<sequence>MKTLFASICLLFSSFFSCQQKGGSFESLSVGDFADVISDPDVQRLDVRTVAEYSEGHIPGSVNVNVLDESFAAVADSVLQPSRPVALYCRSGKRSKKAARILSEKGFKVYELSTGFNGWIEAGQTVEK</sequence>
<organism evidence="2 3">
    <name type="scientific">Mediterranea massiliensis</name>
    <dbReference type="NCBI Taxonomy" id="1841865"/>
    <lineage>
        <taxon>Bacteria</taxon>
        <taxon>Pseudomonadati</taxon>
        <taxon>Bacteroidota</taxon>
        <taxon>Bacteroidia</taxon>
        <taxon>Bacteroidales</taxon>
        <taxon>Bacteroidaceae</taxon>
        <taxon>Mediterranea</taxon>
    </lineage>
</organism>
<dbReference type="Proteomes" id="UP000717835">
    <property type="component" value="Unassembled WGS sequence"/>
</dbReference>
<dbReference type="SUPFAM" id="SSF52821">
    <property type="entry name" value="Rhodanese/Cell cycle control phosphatase"/>
    <property type="match status" value="1"/>
</dbReference>
<gene>
    <name evidence="2" type="ORF">K8W02_03645</name>
</gene>
<dbReference type="SMART" id="SM00450">
    <property type="entry name" value="RHOD"/>
    <property type="match status" value="1"/>
</dbReference>
<evidence type="ECO:0000259" key="1">
    <source>
        <dbReference type="PROSITE" id="PS50206"/>
    </source>
</evidence>
<feature type="domain" description="Rhodanese" evidence="1">
    <location>
        <begin position="38"/>
        <end position="128"/>
    </location>
</feature>
<dbReference type="RefSeq" id="WP_022019849.1">
    <property type="nucleotide sequence ID" value="NZ_DYVX01000030.1"/>
</dbReference>
<dbReference type="EMBL" id="DYVX01000030">
    <property type="protein sequence ID" value="HJF91467.1"/>
    <property type="molecule type" value="Genomic_DNA"/>
</dbReference>
<dbReference type="InterPro" id="IPR036873">
    <property type="entry name" value="Rhodanese-like_dom_sf"/>
</dbReference>
<dbReference type="InterPro" id="IPR050229">
    <property type="entry name" value="GlpE_sulfurtransferase"/>
</dbReference>